<reference evidence="1" key="1">
    <citation type="journal article" date="2020" name="New Phytol.">
        <title>Comparative genomics reveals dynamic genome evolution in host specialist ectomycorrhizal fungi.</title>
        <authorList>
            <person name="Lofgren L.A."/>
            <person name="Nguyen N.H."/>
            <person name="Vilgalys R."/>
            <person name="Ruytinx J."/>
            <person name="Liao H.L."/>
            <person name="Branco S."/>
            <person name="Kuo A."/>
            <person name="LaButti K."/>
            <person name="Lipzen A."/>
            <person name="Andreopoulos W."/>
            <person name="Pangilinan J."/>
            <person name="Riley R."/>
            <person name="Hundley H."/>
            <person name="Na H."/>
            <person name="Barry K."/>
            <person name="Grigoriev I.V."/>
            <person name="Stajich J.E."/>
            <person name="Kennedy P.G."/>
        </authorList>
    </citation>
    <scope>NUCLEOTIDE SEQUENCE</scope>
    <source>
        <strain evidence="1">MN1</strain>
    </source>
</reference>
<dbReference type="AlphaFoldDB" id="A0A9P7AV09"/>
<proteinExistence type="predicted"/>
<gene>
    <name evidence="1" type="ORF">BJ212DRAFT_1489395</name>
</gene>
<keyword evidence="2" id="KW-1185">Reference proteome</keyword>
<name>A0A9P7AV09_9AGAM</name>
<dbReference type="EMBL" id="JABBWG010000271">
    <property type="protein sequence ID" value="KAG1796198.1"/>
    <property type="molecule type" value="Genomic_DNA"/>
</dbReference>
<dbReference type="GeneID" id="64635431"/>
<sequence>MPSLAPYFIPTHSACTPTPAATTSLLSHLTCTPTLTATATTSPSLEAATLVGGDVQPKVSAAAHKQVHSLSRDKIKGIVFTSNTITSSSMDQNHIITEMINKAVPSIPSLCGLTQWLAAQKDISMIW</sequence>
<dbReference type="Proteomes" id="UP000807769">
    <property type="component" value="Unassembled WGS sequence"/>
</dbReference>
<comment type="caution">
    <text evidence="1">The sequence shown here is derived from an EMBL/GenBank/DDBJ whole genome shotgun (WGS) entry which is preliminary data.</text>
</comment>
<evidence type="ECO:0000313" key="1">
    <source>
        <dbReference type="EMBL" id="KAG1796198.1"/>
    </source>
</evidence>
<organism evidence="1 2">
    <name type="scientific">Suillus subaureus</name>
    <dbReference type="NCBI Taxonomy" id="48587"/>
    <lineage>
        <taxon>Eukaryota</taxon>
        <taxon>Fungi</taxon>
        <taxon>Dikarya</taxon>
        <taxon>Basidiomycota</taxon>
        <taxon>Agaricomycotina</taxon>
        <taxon>Agaricomycetes</taxon>
        <taxon>Agaricomycetidae</taxon>
        <taxon>Boletales</taxon>
        <taxon>Suillineae</taxon>
        <taxon>Suillaceae</taxon>
        <taxon>Suillus</taxon>
    </lineage>
</organism>
<accession>A0A9P7AV09</accession>
<evidence type="ECO:0000313" key="2">
    <source>
        <dbReference type="Proteomes" id="UP000807769"/>
    </source>
</evidence>
<dbReference type="RefSeq" id="XP_041185337.1">
    <property type="nucleotide sequence ID" value="XM_041341415.1"/>
</dbReference>
<protein>
    <submittedName>
        <fullName evidence="1">Uncharacterized protein</fullName>
    </submittedName>
</protein>